<gene>
    <name evidence="3" type="ORF">ACJIZ3_011965</name>
</gene>
<keyword evidence="2" id="KW-0732">Signal</keyword>
<feature type="region of interest" description="Disordered" evidence="1">
    <location>
        <begin position="47"/>
        <end position="81"/>
    </location>
</feature>
<reference evidence="3 4" key="1">
    <citation type="submission" date="2024-12" db="EMBL/GenBank/DDBJ databases">
        <title>The unique morphological basis and parallel evolutionary history of personate flowers in Penstemon.</title>
        <authorList>
            <person name="Depatie T.H."/>
            <person name="Wessinger C.A."/>
        </authorList>
    </citation>
    <scope>NUCLEOTIDE SEQUENCE [LARGE SCALE GENOMIC DNA]</scope>
    <source>
        <strain evidence="3">WTNN_2</strain>
        <tissue evidence="3">Leaf</tissue>
    </source>
</reference>
<feature type="chain" id="PRO_5044871883" evidence="2">
    <location>
        <begin position="20"/>
        <end position="81"/>
    </location>
</feature>
<dbReference type="Proteomes" id="UP001634393">
    <property type="component" value="Unassembled WGS sequence"/>
</dbReference>
<evidence type="ECO:0000313" key="3">
    <source>
        <dbReference type="EMBL" id="KAL3850083.1"/>
    </source>
</evidence>
<sequence length="81" mass="8640">MINGMILTIILAKICDLKAHKIGKEKVAGFGNNFPFFNDLQGSTPSAITAPSPIDTRAGSVRSTVSRTTDDPILAPNIQNQ</sequence>
<name>A0ABD3UQ02_9LAMI</name>
<organism evidence="3 4">
    <name type="scientific">Penstemon smallii</name>
    <dbReference type="NCBI Taxonomy" id="265156"/>
    <lineage>
        <taxon>Eukaryota</taxon>
        <taxon>Viridiplantae</taxon>
        <taxon>Streptophyta</taxon>
        <taxon>Embryophyta</taxon>
        <taxon>Tracheophyta</taxon>
        <taxon>Spermatophyta</taxon>
        <taxon>Magnoliopsida</taxon>
        <taxon>eudicotyledons</taxon>
        <taxon>Gunneridae</taxon>
        <taxon>Pentapetalae</taxon>
        <taxon>asterids</taxon>
        <taxon>lamiids</taxon>
        <taxon>Lamiales</taxon>
        <taxon>Plantaginaceae</taxon>
        <taxon>Cheloneae</taxon>
        <taxon>Penstemon</taxon>
    </lineage>
</organism>
<evidence type="ECO:0000313" key="4">
    <source>
        <dbReference type="Proteomes" id="UP001634393"/>
    </source>
</evidence>
<proteinExistence type="predicted"/>
<dbReference type="AlphaFoldDB" id="A0ABD3UQ02"/>
<dbReference type="EMBL" id="JBJXBP010000001">
    <property type="protein sequence ID" value="KAL3850083.1"/>
    <property type="molecule type" value="Genomic_DNA"/>
</dbReference>
<protein>
    <submittedName>
        <fullName evidence="3">Uncharacterized protein</fullName>
    </submittedName>
</protein>
<keyword evidence="4" id="KW-1185">Reference proteome</keyword>
<comment type="caution">
    <text evidence="3">The sequence shown here is derived from an EMBL/GenBank/DDBJ whole genome shotgun (WGS) entry which is preliminary data.</text>
</comment>
<evidence type="ECO:0000256" key="1">
    <source>
        <dbReference type="SAM" id="MobiDB-lite"/>
    </source>
</evidence>
<accession>A0ABD3UQ02</accession>
<evidence type="ECO:0000256" key="2">
    <source>
        <dbReference type="SAM" id="SignalP"/>
    </source>
</evidence>
<feature type="signal peptide" evidence="2">
    <location>
        <begin position="1"/>
        <end position="19"/>
    </location>
</feature>